<proteinExistence type="predicted"/>
<dbReference type="Pfam" id="PF13715">
    <property type="entry name" value="CarbopepD_reg_2"/>
    <property type="match status" value="1"/>
</dbReference>
<dbReference type="EMBL" id="CP122539">
    <property type="protein sequence ID" value="WGH76677.1"/>
    <property type="molecule type" value="Genomic_DNA"/>
</dbReference>
<reference evidence="1 2" key="1">
    <citation type="submission" date="2023-04" db="EMBL/GenBank/DDBJ databases">
        <title>Tenacibaculum tangerinum sp. nov., isolated from sea tidal flat of South Korea.</title>
        <authorList>
            <person name="Lee S.H."/>
            <person name="Kim J.-J."/>
        </authorList>
    </citation>
    <scope>NUCLEOTIDE SEQUENCE [LARGE SCALE GENOMIC DNA]</scope>
    <source>
        <strain evidence="1 2">GRR-S3-23</strain>
    </source>
</reference>
<accession>A0ABY8L5J1</accession>
<sequence length="258" mass="29696">MKKTLFLIICSTLSLTAVSQKHRKFFYATLQDEMGAVANAHVINLTTKQGTFTNDHGKFRILAIPNDTLKISFVGYETKKIVVAIHHFGIQENHIKLKKVPIELEEVELKKHDLTGFIALDSKHIKSEKEINAETLNLPFAGSRILTPAERRLHTAMTSSAGIPLDPLLNWMSGRLKKLKKLKAIEDTEKRVQNIRTNYRLYISNELSILQEDIERFIYFAEGADDFNSFYLNDEMSMIEFLQKKSIVFKKLNPKNYH</sequence>
<evidence type="ECO:0000313" key="1">
    <source>
        <dbReference type="EMBL" id="WGH76677.1"/>
    </source>
</evidence>
<gene>
    <name evidence="1" type="ORF">P8625_05835</name>
</gene>
<keyword evidence="2" id="KW-1185">Reference proteome</keyword>
<dbReference type="RefSeq" id="WP_279652540.1">
    <property type="nucleotide sequence ID" value="NZ_CP122539.1"/>
</dbReference>
<protein>
    <submittedName>
        <fullName evidence="1">Carboxypeptidase-like regulatory domain-containing protein</fullName>
    </submittedName>
</protein>
<dbReference type="Proteomes" id="UP001232001">
    <property type="component" value="Chromosome"/>
</dbReference>
<name>A0ABY8L5J1_9FLAO</name>
<dbReference type="SUPFAM" id="SSF49464">
    <property type="entry name" value="Carboxypeptidase regulatory domain-like"/>
    <property type="match status" value="1"/>
</dbReference>
<organism evidence="1 2">
    <name type="scientific">Tenacibaculum tangerinum</name>
    <dbReference type="NCBI Taxonomy" id="3038772"/>
    <lineage>
        <taxon>Bacteria</taxon>
        <taxon>Pseudomonadati</taxon>
        <taxon>Bacteroidota</taxon>
        <taxon>Flavobacteriia</taxon>
        <taxon>Flavobacteriales</taxon>
        <taxon>Flavobacteriaceae</taxon>
        <taxon>Tenacibaculum</taxon>
    </lineage>
</organism>
<dbReference type="InterPro" id="IPR008969">
    <property type="entry name" value="CarboxyPept-like_regulatory"/>
</dbReference>
<evidence type="ECO:0000313" key="2">
    <source>
        <dbReference type="Proteomes" id="UP001232001"/>
    </source>
</evidence>